<keyword evidence="8" id="KW-0695">RNA-directed DNA polymerase</keyword>
<name>A0A9P6GY94_9MICR</name>
<evidence type="ECO:0000256" key="2">
    <source>
        <dbReference type="ARBA" id="ARBA00022679"/>
    </source>
</evidence>
<evidence type="ECO:0000313" key="10">
    <source>
        <dbReference type="EMBL" id="KAF9763057.1"/>
    </source>
</evidence>
<keyword evidence="6" id="KW-0255">Endonuclease</keyword>
<protein>
    <submittedName>
        <fullName evidence="10">Retrovirus-related Pol polyprotein from transposon 17.6</fullName>
    </submittedName>
</protein>
<sequence>MHPEDIEKTAFGCKEGLFEFVKMPFGLVNGPATFQRIMNNILRDFINKFVVVYMDDILIYSKSREDHKEHVRRVMDRLRSKGLVLNENKCEFELTKVEVLGHILSKEGKKMDPRRIEPIMNLPLPNTKKKLHLFLGLLNYCSKFIVNLQENTSYLYEKMNRKDEEQKEWWDTCETDELYRKHIEDIKSKIKGNVVLTIPNTWDRFVLTTDASNTGIGAILTQVQGKEEKLVAFYSALHSKAESNYSTTEQELLGVIKSIQHFRGYLLLNEFTLRTDHYAIKYLFTSRNMKARLARWSLTLQDNRFQSNISKEHQRK</sequence>
<dbReference type="OrthoDB" id="3246250at2759"/>
<dbReference type="GO" id="GO:0003964">
    <property type="term" value="F:RNA-directed DNA polymerase activity"/>
    <property type="evidence" value="ECO:0007669"/>
    <property type="project" value="UniProtKB-KW"/>
</dbReference>
<dbReference type="InterPro" id="IPR043502">
    <property type="entry name" value="DNA/RNA_pol_sf"/>
</dbReference>
<gene>
    <name evidence="10" type="primary">pol_29</name>
    <name evidence="10" type="ORF">NGRA_1541</name>
</gene>
<dbReference type="CDD" id="cd01647">
    <property type="entry name" value="RT_LTR"/>
    <property type="match status" value="1"/>
</dbReference>
<dbReference type="InterPro" id="IPR043128">
    <property type="entry name" value="Rev_trsase/Diguanyl_cyclase"/>
</dbReference>
<dbReference type="Proteomes" id="UP000740883">
    <property type="component" value="Unassembled WGS sequence"/>
</dbReference>
<dbReference type="FunFam" id="3.30.70.270:FF:000003">
    <property type="entry name" value="Transposon Ty3-G Gag-Pol polyprotein"/>
    <property type="match status" value="1"/>
</dbReference>
<dbReference type="EMBL" id="SBJO01000105">
    <property type="protein sequence ID" value="KAF9763057.1"/>
    <property type="molecule type" value="Genomic_DNA"/>
</dbReference>
<keyword evidence="7" id="KW-0378">Hydrolase</keyword>
<dbReference type="GO" id="GO:0004519">
    <property type="term" value="F:endonuclease activity"/>
    <property type="evidence" value="ECO:0007669"/>
    <property type="project" value="UniProtKB-KW"/>
</dbReference>
<evidence type="ECO:0000256" key="7">
    <source>
        <dbReference type="ARBA" id="ARBA00022801"/>
    </source>
</evidence>
<dbReference type="AlphaFoldDB" id="A0A9P6GY94"/>
<dbReference type="InterPro" id="IPR000477">
    <property type="entry name" value="RT_dom"/>
</dbReference>
<keyword evidence="5" id="KW-0064">Aspartyl protease</keyword>
<evidence type="ECO:0000256" key="3">
    <source>
        <dbReference type="ARBA" id="ARBA00022695"/>
    </source>
</evidence>
<dbReference type="InterPro" id="IPR051320">
    <property type="entry name" value="Viral_Replic_Matur_Polypro"/>
</dbReference>
<dbReference type="GO" id="GO:0006508">
    <property type="term" value="P:proteolysis"/>
    <property type="evidence" value="ECO:0007669"/>
    <property type="project" value="UniProtKB-KW"/>
</dbReference>
<reference evidence="10 11" key="1">
    <citation type="journal article" date="2020" name="Genome Biol. Evol.">
        <title>Comparative genomics of strictly vertically transmitted, feminizing microsporidia endosymbionts of amphipod crustaceans.</title>
        <authorList>
            <person name="Cormier A."/>
            <person name="Chebbi M.A."/>
            <person name="Giraud I."/>
            <person name="Wattier R."/>
            <person name="Teixeira M."/>
            <person name="Gilbert C."/>
            <person name="Rigaud T."/>
            <person name="Cordaux R."/>
        </authorList>
    </citation>
    <scope>NUCLEOTIDE SEQUENCE [LARGE SCALE GENOMIC DNA]</scope>
    <source>
        <strain evidence="10 11">Ou3-Ou53</strain>
    </source>
</reference>
<keyword evidence="2" id="KW-0808">Transferase</keyword>
<evidence type="ECO:0000256" key="4">
    <source>
        <dbReference type="ARBA" id="ARBA00022722"/>
    </source>
</evidence>
<feature type="domain" description="Reverse transcriptase" evidence="9">
    <location>
        <begin position="1"/>
        <end position="104"/>
    </location>
</feature>
<proteinExistence type="predicted"/>
<dbReference type="FunFam" id="3.10.20.370:FF:000001">
    <property type="entry name" value="Retrovirus-related Pol polyprotein from transposon 17.6-like protein"/>
    <property type="match status" value="1"/>
</dbReference>
<dbReference type="CDD" id="cd09274">
    <property type="entry name" value="RNase_HI_RT_Ty3"/>
    <property type="match status" value="1"/>
</dbReference>
<keyword evidence="4" id="KW-0540">Nuclease</keyword>
<dbReference type="SUPFAM" id="SSF56672">
    <property type="entry name" value="DNA/RNA polymerases"/>
    <property type="match status" value="1"/>
</dbReference>
<dbReference type="Gene3D" id="3.10.20.370">
    <property type="match status" value="1"/>
</dbReference>
<dbReference type="PANTHER" id="PTHR33064:SF37">
    <property type="entry name" value="RIBONUCLEASE H"/>
    <property type="match status" value="1"/>
</dbReference>
<evidence type="ECO:0000313" key="11">
    <source>
        <dbReference type="Proteomes" id="UP000740883"/>
    </source>
</evidence>
<dbReference type="Gene3D" id="3.30.70.270">
    <property type="match status" value="2"/>
</dbReference>
<dbReference type="PANTHER" id="PTHR33064">
    <property type="entry name" value="POL PROTEIN"/>
    <property type="match status" value="1"/>
</dbReference>
<dbReference type="Pfam" id="PF17917">
    <property type="entry name" value="RT_RNaseH"/>
    <property type="match status" value="1"/>
</dbReference>
<dbReference type="GO" id="GO:0004190">
    <property type="term" value="F:aspartic-type endopeptidase activity"/>
    <property type="evidence" value="ECO:0007669"/>
    <property type="project" value="UniProtKB-KW"/>
</dbReference>
<comment type="caution">
    <text evidence="10">The sequence shown here is derived from an EMBL/GenBank/DDBJ whole genome shotgun (WGS) entry which is preliminary data.</text>
</comment>
<evidence type="ECO:0000259" key="9">
    <source>
        <dbReference type="PROSITE" id="PS50878"/>
    </source>
</evidence>
<dbReference type="Pfam" id="PF00078">
    <property type="entry name" value="RVT_1"/>
    <property type="match status" value="1"/>
</dbReference>
<evidence type="ECO:0000256" key="6">
    <source>
        <dbReference type="ARBA" id="ARBA00022759"/>
    </source>
</evidence>
<dbReference type="InterPro" id="IPR041373">
    <property type="entry name" value="RT_RNaseH"/>
</dbReference>
<keyword evidence="11" id="KW-1185">Reference proteome</keyword>
<dbReference type="Gene3D" id="3.10.10.10">
    <property type="entry name" value="HIV Type 1 Reverse Transcriptase, subunit A, domain 1"/>
    <property type="match status" value="1"/>
</dbReference>
<evidence type="ECO:0000256" key="5">
    <source>
        <dbReference type="ARBA" id="ARBA00022750"/>
    </source>
</evidence>
<organism evidence="10 11">
    <name type="scientific">Nosema granulosis</name>
    <dbReference type="NCBI Taxonomy" id="83296"/>
    <lineage>
        <taxon>Eukaryota</taxon>
        <taxon>Fungi</taxon>
        <taxon>Fungi incertae sedis</taxon>
        <taxon>Microsporidia</taxon>
        <taxon>Nosematidae</taxon>
        <taxon>Nosema</taxon>
    </lineage>
</organism>
<accession>A0A9P6GY94</accession>
<keyword evidence="1" id="KW-0645">Protease</keyword>
<evidence type="ECO:0000256" key="1">
    <source>
        <dbReference type="ARBA" id="ARBA00022670"/>
    </source>
</evidence>
<keyword evidence="3" id="KW-0548">Nucleotidyltransferase</keyword>
<dbReference type="PROSITE" id="PS50878">
    <property type="entry name" value="RT_POL"/>
    <property type="match status" value="1"/>
</dbReference>
<evidence type="ECO:0000256" key="8">
    <source>
        <dbReference type="ARBA" id="ARBA00022918"/>
    </source>
</evidence>